<dbReference type="Proteomes" id="UP000095287">
    <property type="component" value="Unplaced"/>
</dbReference>
<proteinExistence type="predicted"/>
<name>A0A1I8ADN5_9BILA</name>
<protein>
    <submittedName>
        <fullName evidence="3">HTH_Tnp_Tc3_1 domain-containing protein</fullName>
    </submittedName>
</protein>
<evidence type="ECO:0000313" key="2">
    <source>
        <dbReference type="Proteomes" id="UP000095287"/>
    </source>
</evidence>
<evidence type="ECO:0000256" key="1">
    <source>
        <dbReference type="SAM" id="MobiDB-lite"/>
    </source>
</evidence>
<sequence length="126" mass="14724">MNFTSLRRIKIAHQYDMATTSNQWNKYGQKQLALHQRTSKTLMEADVKDALCAEHLSAALVNMWKSTQRLQNGKKEKKSCKYNRDPKTPIRLGNHSKKVIARNEWQIRAEKCTLERALGYPKDRVH</sequence>
<dbReference type="WBParaSite" id="L893_g4549.t1">
    <property type="protein sequence ID" value="L893_g4549.t1"/>
    <property type="gene ID" value="L893_g4549"/>
</dbReference>
<evidence type="ECO:0000313" key="3">
    <source>
        <dbReference type="WBParaSite" id="L893_g4549.t1"/>
    </source>
</evidence>
<keyword evidence="2" id="KW-1185">Reference proteome</keyword>
<organism evidence="2 3">
    <name type="scientific">Steinernema glaseri</name>
    <dbReference type="NCBI Taxonomy" id="37863"/>
    <lineage>
        <taxon>Eukaryota</taxon>
        <taxon>Metazoa</taxon>
        <taxon>Ecdysozoa</taxon>
        <taxon>Nematoda</taxon>
        <taxon>Chromadorea</taxon>
        <taxon>Rhabditida</taxon>
        <taxon>Tylenchina</taxon>
        <taxon>Panagrolaimomorpha</taxon>
        <taxon>Strongyloidoidea</taxon>
        <taxon>Steinernematidae</taxon>
        <taxon>Steinernema</taxon>
    </lineage>
</organism>
<accession>A0A1I8ADN5</accession>
<reference evidence="3" key="1">
    <citation type="submission" date="2016-11" db="UniProtKB">
        <authorList>
            <consortium name="WormBaseParasite"/>
        </authorList>
    </citation>
    <scope>IDENTIFICATION</scope>
</reference>
<dbReference type="AlphaFoldDB" id="A0A1I8ADN5"/>
<feature type="region of interest" description="Disordered" evidence="1">
    <location>
        <begin position="71"/>
        <end position="92"/>
    </location>
</feature>